<evidence type="ECO:0000259" key="2">
    <source>
        <dbReference type="PROSITE" id="PS51737"/>
    </source>
</evidence>
<dbReference type="AlphaFoldDB" id="A0A0M0KR53"/>
<gene>
    <name evidence="3" type="ORF">AMD01_19160</name>
</gene>
<feature type="domain" description="Resolvase/invertase-type recombinase catalytic" evidence="1">
    <location>
        <begin position="8"/>
        <end position="152"/>
    </location>
</feature>
<dbReference type="Pfam" id="PF00239">
    <property type="entry name" value="Resolvase"/>
    <property type="match status" value="1"/>
</dbReference>
<dbReference type="SMART" id="SM00857">
    <property type="entry name" value="Resolvase"/>
    <property type="match status" value="1"/>
</dbReference>
<name>A0A0M0KR53_9BACI</name>
<dbReference type="GO" id="GO:0000150">
    <property type="term" value="F:DNA strand exchange activity"/>
    <property type="evidence" value="ECO:0007669"/>
    <property type="project" value="InterPro"/>
</dbReference>
<reference evidence="4" key="1">
    <citation type="submission" date="2015-08" db="EMBL/GenBank/DDBJ databases">
        <title>Fjat-14210 dsm16467.</title>
        <authorList>
            <person name="Liu B."/>
            <person name="Wang J."/>
            <person name="Zhu Y."/>
            <person name="Liu G."/>
            <person name="Chen Q."/>
            <person name="Chen Z."/>
            <person name="Lan J."/>
            <person name="Che J."/>
            <person name="Ge C."/>
            <person name="Shi H."/>
            <person name="Pan Z."/>
            <person name="Liu X."/>
        </authorList>
    </citation>
    <scope>NUCLEOTIDE SEQUENCE [LARGE SCALE GENOMIC DNA]</scope>
    <source>
        <strain evidence="4">DSM 16467</strain>
    </source>
</reference>
<dbReference type="PROSITE" id="PS51736">
    <property type="entry name" value="RECOMBINASES_3"/>
    <property type="match status" value="1"/>
</dbReference>
<dbReference type="PANTHER" id="PTHR30461">
    <property type="entry name" value="DNA-INVERTASE FROM LAMBDOID PROPHAGE"/>
    <property type="match status" value="1"/>
</dbReference>
<comment type="caution">
    <text evidence="3">The sequence shown here is derived from an EMBL/GenBank/DDBJ whole genome shotgun (WGS) entry which is preliminary data.</text>
</comment>
<dbReference type="InterPro" id="IPR038109">
    <property type="entry name" value="DNA_bind_recomb_sf"/>
</dbReference>
<dbReference type="STRING" id="284581.AMD01_19160"/>
<dbReference type="Proteomes" id="UP000037558">
    <property type="component" value="Unassembled WGS sequence"/>
</dbReference>
<dbReference type="PROSITE" id="PS51737">
    <property type="entry name" value="RECOMBINASE_DNA_BIND"/>
    <property type="match status" value="1"/>
</dbReference>
<dbReference type="EMBL" id="LILC01000030">
    <property type="protein sequence ID" value="KOO41072.1"/>
    <property type="molecule type" value="Genomic_DNA"/>
</dbReference>
<keyword evidence="4" id="KW-1185">Reference proteome</keyword>
<feature type="domain" description="Recombinase" evidence="2">
    <location>
        <begin position="159"/>
        <end position="270"/>
    </location>
</feature>
<dbReference type="Gene3D" id="3.90.1750.20">
    <property type="entry name" value="Putative Large Serine Recombinase, Chain B, Domain 2"/>
    <property type="match status" value="1"/>
</dbReference>
<dbReference type="RefSeq" id="WP_053403055.1">
    <property type="nucleotide sequence ID" value="NZ_JAUKEN010000005.1"/>
</dbReference>
<sequence>MAKVTKKLVAIYVRKSRLKDADGMEISRQLELLTDYAEVNGMDYEVFSEEGSSEDRNRPEYQRMLMELRRNIYDGVLCTEQDRIARDSTDFGLFIRFMKAEGLMLFTLNKTYNFMNDDDVFTLGIQSEMDNHFMRMTKRKLRRGRIQAIKKGVFFGIAPYGYTKDETKHLIPHPEESQVVEEIYNMYVKEGLNQAELVEQLNLRGKRTRAGKPFTVRATSLILSNVAYRGTVHYELTGEDVITVEEAHPALIDADTYNQAQLIRVDKRVVPQQSQRGVYSLSRLLVCPKCNQTLSFCMKYNKRAGRNVLDKSQRELYVLNCHASKGQKAKAEHKASGEARCSNNGIKSARIEQYILIKLKEHLTDIDNEIEAILSGSKDIISKAVLKQKQLTLHYNNLEVQKKNVQAGFKIGIYEAEEAQAEIKAIKEQQLAVQKELNNVEGADAKSEIDRQKKTREKIERILSLDMEANPTKANKLLHEVVDKVYYWKELSDVGGEKPFDIRIVYKGELHSGDNQ</sequence>
<dbReference type="InterPro" id="IPR036162">
    <property type="entry name" value="Resolvase-like_N_sf"/>
</dbReference>
<dbReference type="Pfam" id="PF07508">
    <property type="entry name" value="Recombinase"/>
    <property type="match status" value="1"/>
</dbReference>
<proteinExistence type="predicted"/>
<dbReference type="PANTHER" id="PTHR30461:SF23">
    <property type="entry name" value="DNA RECOMBINASE-RELATED"/>
    <property type="match status" value="1"/>
</dbReference>
<dbReference type="PATRIC" id="fig|284581.3.peg.4211"/>
<organism evidence="3 4">
    <name type="scientific">Priestia koreensis</name>
    <dbReference type="NCBI Taxonomy" id="284581"/>
    <lineage>
        <taxon>Bacteria</taxon>
        <taxon>Bacillati</taxon>
        <taxon>Bacillota</taxon>
        <taxon>Bacilli</taxon>
        <taxon>Bacillales</taxon>
        <taxon>Bacillaceae</taxon>
        <taxon>Priestia</taxon>
    </lineage>
</organism>
<dbReference type="SUPFAM" id="SSF53041">
    <property type="entry name" value="Resolvase-like"/>
    <property type="match status" value="1"/>
</dbReference>
<dbReference type="InterPro" id="IPR006119">
    <property type="entry name" value="Resolv_N"/>
</dbReference>
<evidence type="ECO:0000259" key="1">
    <source>
        <dbReference type="PROSITE" id="PS51736"/>
    </source>
</evidence>
<evidence type="ECO:0000313" key="4">
    <source>
        <dbReference type="Proteomes" id="UP000037558"/>
    </source>
</evidence>
<dbReference type="OrthoDB" id="65783at2"/>
<protein>
    <submittedName>
        <fullName evidence="3">Recombinase</fullName>
    </submittedName>
</protein>
<dbReference type="Gene3D" id="3.40.50.1390">
    <property type="entry name" value="Resolvase, N-terminal catalytic domain"/>
    <property type="match status" value="1"/>
</dbReference>
<accession>A0A0M0KR53</accession>
<dbReference type="InterPro" id="IPR050639">
    <property type="entry name" value="SSR_resolvase"/>
</dbReference>
<dbReference type="GO" id="GO:0003677">
    <property type="term" value="F:DNA binding"/>
    <property type="evidence" value="ECO:0007669"/>
    <property type="project" value="InterPro"/>
</dbReference>
<dbReference type="InterPro" id="IPR011109">
    <property type="entry name" value="DNA_bind_recombinase_dom"/>
</dbReference>
<dbReference type="CDD" id="cd00338">
    <property type="entry name" value="Ser_Recombinase"/>
    <property type="match status" value="1"/>
</dbReference>
<evidence type="ECO:0000313" key="3">
    <source>
        <dbReference type="EMBL" id="KOO41072.1"/>
    </source>
</evidence>